<dbReference type="RefSeq" id="WP_284251296.1">
    <property type="nucleotide sequence ID" value="NZ_BSUM01000001.1"/>
</dbReference>
<name>A0AA38CQY1_9MICO</name>
<dbReference type="Gene3D" id="1.20.120.1550">
    <property type="entry name" value="Protein of unknown function DUF5063"/>
    <property type="match status" value="1"/>
</dbReference>
<dbReference type="EMBL" id="BSUM01000001">
    <property type="protein sequence ID" value="GMA32618.1"/>
    <property type="molecule type" value="Genomic_DNA"/>
</dbReference>
<dbReference type="Pfam" id="PF16702">
    <property type="entry name" value="DUF5063"/>
    <property type="match status" value="1"/>
</dbReference>
<dbReference type="Proteomes" id="UP001157161">
    <property type="component" value="Unassembled WGS sequence"/>
</dbReference>
<dbReference type="InterPro" id="IPR038312">
    <property type="entry name" value="DUF5063_sf"/>
</dbReference>
<dbReference type="AlphaFoldDB" id="A0AA38CQY1"/>
<comment type="caution">
    <text evidence="1">The sequence shown here is derived from an EMBL/GenBank/DDBJ whole genome shotgun (WGS) entry which is preliminary data.</text>
</comment>
<accession>A0AA38CQY1</accession>
<reference evidence="1" key="1">
    <citation type="journal article" date="2014" name="Int. J. Syst. Evol. Microbiol.">
        <title>Complete genome sequence of Corynebacterium casei LMG S-19264T (=DSM 44701T), isolated from a smear-ripened cheese.</title>
        <authorList>
            <consortium name="US DOE Joint Genome Institute (JGI-PGF)"/>
            <person name="Walter F."/>
            <person name="Albersmeier A."/>
            <person name="Kalinowski J."/>
            <person name="Ruckert C."/>
        </authorList>
    </citation>
    <scope>NUCLEOTIDE SEQUENCE</scope>
    <source>
        <strain evidence="1">NBRC 112290</strain>
    </source>
</reference>
<protein>
    <submittedName>
        <fullName evidence="1">DUF5063 domain-containing protein</fullName>
    </submittedName>
</protein>
<organism evidence="1 2">
    <name type="scientific">Litorihabitans aurantiacus</name>
    <dbReference type="NCBI Taxonomy" id="1930061"/>
    <lineage>
        <taxon>Bacteria</taxon>
        <taxon>Bacillati</taxon>
        <taxon>Actinomycetota</taxon>
        <taxon>Actinomycetes</taxon>
        <taxon>Micrococcales</taxon>
        <taxon>Beutenbergiaceae</taxon>
        <taxon>Litorihabitans</taxon>
    </lineage>
</organism>
<keyword evidence="2" id="KW-1185">Reference proteome</keyword>
<proteinExistence type="predicted"/>
<gene>
    <name evidence="1" type="ORF">GCM10025875_26100</name>
</gene>
<evidence type="ECO:0000313" key="2">
    <source>
        <dbReference type="Proteomes" id="UP001157161"/>
    </source>
</evidence>
<dbReference type="InterPro" id="IPR032025">
    <property type="entry name" value="DUF5063"/>
</dbReference>
<evidence type="ECO:0000313" key="1">
    <source>
        <dbReference type="EMBL" id="GMA32618.1"/>
    </source>
</evidence>
<reference evidence="1" key="2">
    <citation type="submission" date="2023-02" db="EMBL/GenBank/DDBJ databases">
        <authorList>
            <person name="Sun Q."/>
            <person name="Mori K."/>
        </authorList>
    </citation>
    <scope>NUCLEOTIDE SEQUENCE</scope>
    <source>
        <strain evidence="1">NBRC 112290</strain>
    </source>
</reference>
<sequence>MPESFAPGAGGALDDDLLAITERTAVQARTFLNTIGDISSGAAPQAALPLLLLALADLTASGAVLGAIVDVVPAERFEPDAGPDADVDPLRTALAQVLAGIDEYTDVADPVLTSETGVATLSDDLASIAQELTLGLAHHAAGNLSEALWWWQFSYLQIWGERAASALRVVLVLLGHLRLDVPDDVAGEAEFDALHRD</sequence>